<dbReference type="PRINTS" id="PR00344">
    <property type="entry name" value="BCTRLSENSOR"/>
</dbReference>
<dbReference type="Gene3D" id="1.10.287.130">
    <property type="match status" value="1"/>
</dbReference>
<evidence type="ECO:0000256" key="1">
    <source>
        <dbReference type="ARBA" id="ARBA00000085"/>
    </source>
</evidence>
<dbReference type="GO" id="GO:0005524">
    <property type="term" value="F:ATP binding"/>
    <property type="evidence" value="ECO:0007669"/>
    <property type="project" value="UniProtKB-KW"/>
</dbReference>
<dbReference type="EMBL" id="QZKU01000114">
    <property type="protein sequence ID" value="RJP17519.1"/>
    <property type="molecule type" value="Genomic_DNA"/>
</dbReference>
<evidence type="ECO:0000313" key="13">
    <source>
        <dbReference type="Proteomes" id="UP000265882"/>
    </source>
</evidence>
<dbReference type="Gene3D" id="3.30.450.20">
    <property type="entry name" value="PAS domain"/>
    <property type="match status" value="1"/>
</dbReference>
<feature type="transmembrane region" description="Helical" evidence="10">
    <location>
        <begin position="342"/>
        <end position="361"/>
    </location>
</feature>
<proteinExistence type="predicted"/>
<evidence type="ECO:0000256" key="8">
    <source>
        <dbReference type="ARBA" id="ARBA00023012"/>
    </source>
</evidence>
<keyword evidence="3" id="KW-0597">Phosphoprotein</keyword>
<dbReference type="InterPro" id="IPR004358">
    <property type="entry name" value="Sig_transdc_His_kin-like_C"/>
</dbReference>
<sequence>MEQVPAYPYSRKPMTRRKEEGAVKYKPQMPPLWPGSRSEMHKSAETMEPTERPRSPRTIPPLPRVGMREYYRRLRHRLSVGLLIAFLTPLAILSLYFHFQFNVTLKESGKLHLTTLAETQRNTIDLFLQERVVNIFNLFHGSYLDFPPAQEDMGKALQQLLEMSDAFVDVGFLNERGTQIGYAGPYSYLRGKDYSKEAWYQTLMSQNQNYYISDIYLGFRQKPHFTIAVKQMVEGRAYVVRATLDPDKFYRFIRTIGQGKVANSALINREGKYQVVDPGEGGLLGISPYMPPKGSGSGANEVASNGDPQLFAYSWLKEAPWVLVVRQPLKVAYADMYRVRRIMIAVTGLFVVVLATITWAATNRLLRRAQATDESRKELKSQLFHAAKLVAVGELAGGVAHEINNPLAIISSECGVIRDLLDPQFGLECTPEKIRQELDYIDEAVFRARDITQKLLNFVRKSEPRLAPTDINRLLEEVICGLKERELSVSDIQVVRDFDPLLPKLKVDPDQMRQVFLNIINNAGDAIVNSGTITLATRLNENDVRISITDTGKGMTSDQMSRIFNPFYTTKEVGKGTGLGLSISLSIVQAMGGQIEVQSMPGAGSCFTVVLPLNSAEES</sequence>
<organism evidence="12 13">
    <name type="scientific">Abyssobacteria bacterium (strain SURF_5)</name>
    <dbReference type="NCBI Taxonomy" id="2093360"/>
    <lineage>
        <taxon>Bacteria</taxon>
        <taxon>Pseudomonadati</taxon>
        <taxon>Candidatus Hydrogenedentota</taxon>
        <taxon>Candidatus Abyssobacteria</taxon>
    </lineage>
</organism>
<dbReference type="InterPro" id="IPR003661">
    <property type="entry name" value="HisK_dim/P_dom"/>
</dbReference>
<dbReference type="SMART" id="SM00388">
    <property type="entry name" value="HisKA"/>
    <property type="match status" value="1"/>
</dbReference>
<evidence type="ECO:0000256" key="10">
    <source>
        <dbReference type="SAM" id="Phobius"/>
    </source>
</evidence>
<dbReference type="AlphaFoldDB" id="A0A3A4ND68"/>
<dbReference type="EC" id="2.7.13.3" evidence="2"/>
<feature type="region of interest" description="Disordered" evidence="9">
    <location>
        <begin position="1"/>
        <end position="61"/>
    </location>
</feature>
<evidence type="ECO:0000256" key="4">
    <source>
        <dbReference type="ARBA" id="ARBA00022679"/>
    </source>
</evidence>
<dbReference type="PANTHER" id="PTHR43065">
    <property type="entry name" value="SENSOR HISTIDINE KINASE"/>
    <property type="match status" value="1"/>
</dbReference>
<evidence type="ECO:0000256" key="3">
    <source>
        <dbReference type="ARBA" id="ARBA00022553"/>
    </source>
</evidence>
<dbReference type="CDD" id="cd18774">
    <property type="entry name" value="PDC2_HK_sensor"/>
    <property type="match status" value="1"/>
</dbReference>
<dbReference type="CDD" id="cd00082">
    <property type="entry name" value="HisKA"/>
    <property type="match status" value="1"/>
</dbReference>
<accession>A0A3A4ND68</accession>
<name>A0A3A4ND68_ABYX5</name>
<keyword evidence="7" id="KW-0067">ATP-binding</keyword>
<dbReference type="SUPFAM" id="SSF47384">
    <property type="entry name" value="Homodimeric domain of signal transducing histidine kinase"/>
    <property type="match status" value="1"/>
</dbReference>
<comment type="catalytic activity">
    <reaction evidence="1">
        <text>ATP + protein L-histidine = ADP + protein N-phospho-L-histidine.</text>
        <dbReference type="EC" id="2.7.13.3"/>
    </reaction>
</comment>
<feature type="domain" description="Histidine kinase" evidence="11">
    <location>
        <begin position="398"/>
        <end position="615"/>
    </location>
</feature>
<dbReference type="SMART" id="SM00387">
    <property type="entry name" value="HATPase_c"/>
    <property type="match status" value="1"/>
</dbReference>
<dbReference type="InterPro" id="IPR036097">
    <property type="entry name" value="HisK_dim/P_sf"/>
</dbReference>
<keyword evidence="10" id="KW-0812">Transmembrane</keyword>
<evidence type="ECO:0000313" key="12">
    <source>
        <dbReference type="EMBL" id="RJP17519.1"/>
    </source>
</evidence>
<feature type="transmembrane region" description="Helical" evidence="10">
    <location>
        <begin position="78"/>
        <end position="99"/>
    </location>
</feature>
<dbReference type="PANTHER" id="PTHR43065:SF46">
    <property type="entry name" value="C4-DICARBOXYLATE TRANSPORT SENSOR PROTEIN DCTB"/>
    <property type="match status" value="1"/>
</dbReference>
<dbReference type="Pfam" id="PF00512">
    <property type="entry name" value="HisKA"/>
    <property type="match status" value="1"/>
</dbReference>
<protein>
    <recommendedName>
        <fullName evidence="2">histidine kinase</fullName>
        <ecNumber evidence="2">2.7.13.3</ecNumber>
    </recommendedName>
</protein>
<evidence type="ECO:0000256" key="7">
    <source>
        <dbReference type="ARBA" id="ARBA00022840"/>
    </source>
</evidence>
<dbReference type="Proteomes" id="UP000265882">
    <property type="component" value="Unassembled WGS sequence"/>
</dbReference>
<evidence type="ECO:0000256" key="2">
    <source>
        <dbReference type="ARBA" id="ARBA00012438"/>
    </source>
</evidence>
<dbReference type="InterPro" id="IPR036890">
    <property type="entry name" value="HATPase_C_sf"/>
</dbReference>
<feature type="compositionally biased region" description="Basic and acidic residues" evidence="9">
    <location>
        <begin position="38"/>
        <end position="54"/>
    </location>
</feature>
<keyword evidence="10" id="KW-0472">Membrane</keyword>
<evidence type="ECO:0000256" key="6">
    <source>
        <dbReference type="ARBA" id="ARBA00022777"/>
    </source>
</evidence>
<keyword evidence="10" id="KW-1133">Transmembrane helix</keyword>
<keyword evidence="6 12" id="KW-0418">Kinase</keyword>
<keyword evidence="4" id="KW-0808">Transferase</keyword>
<dbReference type="Pfam" id="PF02518">
    <property type="entry name" value="HATPase_c"/>
    <property type="match status" value="1"/>
</dbReference>
<dbReference type="PROSITE" id="PS50109">
    <property type="entry name" value="HIS_KIN"/>
    <property type="match status" value="1"/>
</dbReference>
<dbReference type="InterPro" id="IPR003594">
    <property type="entry name" value="HATPase_dom"/>
</dbReference>
<comment type="caution">
    <text evidence="12">The sequence shown here is derived from an EMBL/GenBank/DDBJ whole genome shotgun (WGS) entry which is preliminary data.</text>
</comment>
<dbReference type="CDD" id="cd18773">
    <property type="entry name" value="PDC1_HK_sensor"/>
    <property type="match status" value="1"/>
</dbReference>
<dbReference type="SUPFAM" id="SSF55874">
    <property type="entry name" value="ATPase domain of HSP90 chaperone/DNA topoisomerase II/histidine kinase"/>
    <property type="match status" value="1"/>
</dbReference>
<evidence type="ECO:0000259" key="11">
    <source>
        <dbReference type="PROSITE" id="PS50109"/>
    </source>
</evidence>
<evidence type="ECO:0000256" key="9">
    <source>
        <dbReference type="SAM" id="MobiDB-lite"/>
    </source>
</evidence>
<keyword evidence="8" id="KW-0902">Two-component regulatory system</keyword>
<evidence type="ECO:0000256" key="5">
    <source>
        <dbReference type="ARBA" id="ARBA00022741"/>
    </source>
</evidence>
<reference evidence="12 13" key="1">
    <citation type="journal article" date="2017" name="ISME J.">
        <title>Energy and carbon metabolisms in a deep terrestrial subsurface fluid microbial community.</title>
        <authorList>
            <person name="Momper L."/>
            <person name="Jungbluth S.P."/>
            <person name="Lee M.D."/>
            <person name="Amend J.P."/>
        </authorList>
    </citation>
    <scope>NUCLEOTIDE SEQUENCE [LARGE SCALE GENOMIC DNA]</scope>
    <source>
        <strain evidence="12">SURF_5</strain>
    </source>
</reference>
<keyword evidence="5" id="KW-0547">Nucleotide-binding</keyword>
<dbReference type="Gene3D" id="3.30.565.10">
    <property type="entry name" value="Histidine kinase-like ATPase, C-terminal domain"/>
    <property type="match status" value="1"/>
</dbReference>
<dbReference type="GO" id="GO:0000155">
    <property type="term" value="F:phosphorelay sensor kinase activity"/>
    <property type="evidence" value="ECO:0007669"/>
    <property type="project" value="InterPro"/>
</dbReference>
<gene>
    <name evidence="12" type="ORF">C4520_16265</name>
</gene>
<dbReference type="InterPro" id="IPR005467">
    <property type="entry name" value="His_kinase_dom"/>
</dbReference>